<organism evidence="1 2">
    <name type="scientific">Bacillus thermozeamaize</name>
    <dbReference type="NCBI Taxonomy" id="230954"/>
    <lineage>
        <taxon>Bacteria</taxon>
        <taxon>Bacillati</taxon>
        <taxon>Bacillota</taxon>
        <taxon>Bacilli</taxon>
        <taxon>Bacillales</taxon>
        <taxon>Bacillaceae</taxon>
        <taxon>Bacillus</taxon>
    </lineage>
</organism>
<proteinExistence type="predicted"/>
<evidence type="ECO:0000313" key="2">
    <source>
        <dbReference type="Proteomes" id="UP000196475"/>
    </source>
</evidence>
<protein>
    <submittedName>
        <fullName evidence="1">Uncharacterized protein</fullName>
    </submittedName>
</protein>
<dbReference type="EMBL" id="LZRT01000108">
    <property type="protein sequence ID" value="OUM85223.1"/>
    <property type="molecule type" value="Genomic_DNA"/>
</dbReference>
<accession>A0A1Y3PD30</accession>
<gene>
    <name evidence="1" type="ORF">BAA01_00160</name>
</gene>
<dbReference type="AlphaFoldDB" id="A0A1Y3PD30"/>
<dbReference type="Proteomes" id="UP000196475">
    <property type="component" value="Unassembled WGS sequence"/>
</dbReference>
<reference evidence="2" key="1">
    <citation type="submission" date="2016-06" db="EMBL/GenBank/DDBJ databases">
        <authorList>
            <person name="Nascimento L."/>
            <person name="Pereira R.V."/>
            <person name="Martins L.F."/>
            <person name="Quaggio R.B."/>
            <person name="Silva A.M."/>
            <person name="Setubal J.C."/>
        </authorList>
    </citation>
    <scope>NUCLEOTIDE SEQUENCE [LARGE SCALE GENOMIC DNA]</scope>
</reference>
<evidence type="ECO:0000313" key="1">
    <source>
        <dbReference type="EMBL" id="OUM85223.1"/>
    </source>
</evidence>
<name>A0A1Y3PD30_9BACI</name>
<comment type="caution">
    <text evidence="1">The sequence shown here is derived from an EMBL/GenBank/DDBJ whole genome shotgun (WGS) entry which is preliminary data.</text>
</comment>
<sequence length="88" mass="9800">MNTSMSLKDVAVKETVADIALMAGYMIAKGEIEVGDSRELVSNILVWAEEFMVFHEKTDWDTEDYISCVDRFSEEKLKAAYGRGVSAG</sequence>